<organism evidence="20 21">
    <name type="scientific">Phytophthora sojae (strain P6497)</name>
    <name type="common">Soybean stem and root rot agent</name>
    <name type="synonym">Phytophthora megasperma f. sp. glycines</name>
    <dbReference type="NCBI Taxonomy" id="1094619"/>
    <lineage>
        <taxon>Eukaryota</taxon>
        <taxon>Sar</taxon>
        <taxon>Stramenopiles</taxon>
        <taxon>Oomycota</taxon>
        <taxon>Peronosporomycetes</taxon>
        <taxon>Peronosporales</taxon>
        <taxon>Peronosporaceae</taxon>
        <taxon>Phytophthora</taxon>
    </lineage>
</organism>
<comment type="similarity">
    <text evidence="3">Belongs to the V-ATPase G subunit family.</text>
</comment>
<keyword evidence="4" id="KW-0813">Transport</keyword>
<evidence type="ECO:0000256" key="1">
    <source>
        <dbReference type="ARBA" id="ARBA00004448"/>
    </source>
</evidence>
<evidence type="ECO:0000256" key="6">
    <source>
        <dbReference type="ARBA" id="ARBA00022673"/>
    </source>
</evidence>
<dbReference type="InterPro" id="IPR039055">
    <property type="entry name" value="MCU_fam"/>
</dbReference>
<evidence type="ECO:0000256" key="5">
    <source>
        <dbReference type="ARBA" id="ARBA00022568"/>
    </source>
</evidence>
<evidence type="ECO:0000256" key="10">
    <source>
        <dbReference type="ARBA" id="ARBA00022837"/>
    </source>
</evidence>
<evidence type="ECO:0000256" key="8">
    <source>
        <dbReference type="ARBA" id="ARBA00022781"/>
    </source>
</evidence>
<gene>
    <name evidence="20" type="ORF">PHYSODRAFT_556110</name>
</gene>
<evidence type="ECO:0000256" key="2">
    <source>
        <dbReference type="ARBA" id="ARBA00005653"/>
    </source>
</evidence>
<dbReference type="InterPro" id="IPR005124">
    <property type="entry name" value="V-ATPase_G"/>
</dbReference>
<accession>G4YZ19</accession>
<dbReference type="GO" id="GO:1990246">
    <property type="term" value="C:uniplex complex"/>
    <property type="evidence" value="ECO:0007669"/>
    <property type="project" value="TreeGrafter"/>
</dbReference>
<sequence>MAPLSLSLLASRSSLLRRVPASLSSSFHSSSGSLRTRAAERSQAGPSLPSGDAASPQLSVRNAAKAPGQLDVLLPLPGVKGLTRLGLQDAGASVRDLIEAVQRADDSLKSVEVATPDGTKLARTVRLGELTSMPFCLRLNHVNVLVEGDAAALDERRAREESVAFATVKAEIEKDPRLTLPLSEFYRMCHNAGAEEAVATKWLRELQRRKLIVHFDRSRNPQLENAVILRPYSLESMLTLQNSLDSELYNIKHDRRVKERELAELNGTLKKLQQVESEVHVLARRMPNAQKWVGLTGLTGFYGALMYCVWDVYSWDVMEPITYFIGFTAVLGNSFYSTITKKDPTYSNIWQKRYWARVDALSKQRKFNPTELEELKARIADLENDISLLSQWEKVDANMAANQSIKELMAAETKASKIISEARQERGERLKQAKLEAEAEITAYRKQMERTFQMNGNTDLMGDDPSILEEETQRDIKKMQAEFQQNKQSVITMMGQHAVRVQIRVPEARKA</sequence>
<comment type="subcellular location">
    <subcellularLocation>
        <location evidence="1">Mitochondrion inner membrane</location>
        <topology evidence="1">Multi-pass membrane protein</topology>
    </subcellularLocation>
</comment>
<dbReference type="STRING" id="1094619.G4YZ19"/>
<evidence type="ECO:0000256" key="17">
    <source>
        <dbReference type="SAM" id="Coils"/>
    </source>
</evidence>
<dbReference type="GO" id="GO:0015292">
    <property type="term" value="F:uniporter activity"/>
    <property type="evidence" value="ECO:0007669"/>
    <property type="project" value="TreeGrafter"/>
</dbReference>
<keyword evidence="14" id="KW-0472">Membrane</keyword>
<evidence type="ECO:0000256" key="12">
    <source>
        <dbReference type="ARBA" id="ARBA00023065"/>
    </source>
</evidence>
<dbReference type="GO" id="GO:0016471">
    <property type="term" value="C:vacuolar proton-transporting V-type ATPase complex"/>
    <property type="evidence" value="ECO:0007669"/>
    <property type="project" value="InterPro"/>
</dbReference>
<keyword evidence="9" id="KW-0999">Mitochondrion inner membrane</keyword>
<keyword evidence="12" id="KW-0406">Ion transport</keyword>
<dbReference type="EMBL" id="JH159152">
    <property type="protein sequence ID" value="EGZ23300.1"/>
    <property type="molecule type" value="Genomic_DNA"/>
</dbReference>
<reference evidence="20 21" key="1">
    <citation type="journal article" date="2006" name="Science">
        <title>Phytophthora genome sequences uncover evolutionary origins and mechanisms of pathogenesis.</title>
        <authorList>
            <person name="Tyler B.M."/>
            <person name="Tripathy S."/>
            <person name="Zhang X."/>
            <person name="Dehal P."/>
            <person name="Jiang R.H."/>
            <person name="Aerts A."/>
            <person name="Arredondo F.D."/>
            <person name="Baxter L."/>
            <person name="Bensasson D."/>
            <person name="Beynon J.L."/>
            <person name="Chapman J."/>
            <person name="Damasceno C.M."/>
            <person name="Dorrance A.E."/>
            <person name="Dou D."/>
            <person name="Dickerman A.W."/>
            <person name="Dubchak I.L."/>
            <person name="Garbelotto M."/>
            <person name="Gijzen M."/>
            <person name="Gordon S.G."/>
            <person name="Govers F."/>
            <person name="Grunwald N.J."/>
            <person name="Huang W."/>
            <person name="Ivors K.L."/>
            <person name="Jones R.W."/>
            <person name="Kamoun S."/>
            <person name="Krampis K."/>
            <person name="Lamour K.H."/>
            <person name="Lee M.K."/>
            <person name="McDonald W.H."/>
            <person name="Medina M."/>
            <person name="Meijer H.J."/>
            <person name="Nordberg E.K."/>
            <person name="Maclean D.J."/>
            <person name="Ospina-Giraldo M.D."/>
            <person name="Morris P.F."/>
            <person name="Phuntumart V."/>
            <person name="Putnam N.H."/>
            <person name="Rash S."/>
            <person name="Rose J.K."/>
            <person name="Sakihama Y."/>
            <person name="Salamov A.A."/>
            <person name="Savidor A."/>
            <person name="Scheuring C.F."/>
            <person name="Smith B.M."/>
            <person name="Sobral B.W."/>
            <person name="Terry A."/>
            <person name="Torto-Alalibo T.A."/>
            <person name="Win J."/>
            <person name="Xu Z."/>
            <person name="Zhang H."/>
            <person name="Grigoriev I.V."/>
            <person name="Rokhsar D.S."/>
            <person name="Boore J.L."/>
        </authorList>
    </citation>
    <scope>NUCLEOTIDE SEQUENCE [LARGE SCALE GENOMIC DNA]</scope>
    <source>
        <strain evidence="20 21">P6497</strain>
    </source>
</reference>
<dbReference type="GeneID" id="20663146"/>
<evidence type="ECO:0000256" key="9">
    <source>
        <dbReference type="ARBA" id="ARBA00022792"/>
    </source>
</evidence>
<evidence type="ECO:0000256" key="18">
    <source>
        <dbReference type="SAM" id="MobiDB-lite"/>
    </source>
</evidence>
<name>G4YZ19_PHYSP</name>
<keyword evidence="17" id="KW-0175">Coiled coil</keyword>
<dbReference type="PANTHER" id="PTHR13462:SF10">
    <property type="entry name" value="CALCIUM UNIPORTER PROTEIN, MITOCHONDRIAL"/>
    <property type="match status" value="1"/>
</dbReference>
<keyword evidence="10" id="KW-0106">Calcium</keyword>
<keyword evidence="5" id="KW-0109">Calcium transport</keyword>
<evidence type="ECO:0000256" key="14">
    <source>
        <dbReference type="ARBA" id="ARBA00023136"/>
    </source>
</evidence>
<evidence type="ECO:0000256" key="11">
    <source>
        <dbReference type="ARBA" id="ARBA00022989"/>
    </source>
</evidence>
<keyword evidence="7" id="KW-0812">Transmembrane</keyword>
<keyword evidence="6" id="KW-0107">Calcium channel</keyword>
<dbReference type="GO" id="GO:0036444">
    <property type="term" value="P:calcium import into the mitochondrion"/>
    <property type="evidence" value="ECO:0007669"/>
    <property type="project" value="UniProtKB-ARBA"/>
</dbReference>
<keyword evidence="21" id="KW-1185">Reference proteome</keyword>
<feature type="coiled-coil region" evidence="17">
    <location>
        <begin position="427"/>
        <end position="489"/>
    </location>
</feature>
<dbReference type="OMA" id="MPNAQKW"/>
<evidence type="ECO:0000256" key="4">
    <source>
        <dbReference type="ARBA" id="ARBA00022448"/>
    </source>
</evidence>
<protein>
    <recommendedName>
        <fullName evidence="19">Calcium uniporter protein C-terminal domain-containing protein</fullName>
    </recommendedName>
</protein>
<keyword evidence="13" id="KW-0496">Mitochondrion</keyword>
<dbReference type="KEGG" id="psoj:PHYSODRAFT_556110"/>
<evidence type="ECO:0000256" key="13">
    <source>
        <dbReference type="ARBA" id="ARBA00023128"/>
    </source>
</evidence>
<evidence type="ECO:0000313" key="21">
    <source>
        <dbReference type="Proteomes" id="UP000002640"/>
    </source>
</evidence>
<feature type="domain" description="Calcium uniporter protein C-terminal" evidence="19">
    <location>
        <begin position="199"/>
        <end position="374"/>
    </location>
</feature>
<dbReference type="Pfam" id="PF03179">
    <property type="entry name" value="V-ATPase_G"/>
    <property type="match status" value="1"/>
</dbReference>
<comment type="catalytic activity">
    <reaction evidence="16">
        <text>Ca(2+)(in) = Ca(2+)(out)</text>
        <dbReference type="Rhea" id="RHEA:29671"/>
        <dbReference type="ChEBI" id="CHEBI:29108"/>
    </reaction>
</comment>
<dbReference type="Gene3D" id="1.20.5.2950">
    <property type="match status" value="1"/>
</dbReference>
<proteinExistence type="inferred from homology"/>
<dbReference type="PANTHER" id="PTHR13462">
    <property type="entry name" value="CALCIUM UNIPORTER PROTEIN, MITOCHONDRIAL"/>
    <property type="match status" value="1"/>
</dbReference>
<evidence type="ECO:0000256" key="16">
    <source>
        <dbReference type="ARBA" id="ARBA00036634"/>
    </source>
</evidence>
<dbReference type="GO" id="GO:0046961">
    <property type="term" value="F:proton-transporting ATPase activity, rotational mechanism"/>
    <property type="evidence" value="ECO:0007669"/>
    <property type="project" value="InterPro"/>
</dbReference>
<dbReference type="InParanoid" id="G4YZ19"/>
<keyword evidence="11" id="KW-1133">Transmembrane helix</keyword>
<dbReference type="NCBIfam" id="TIGR01147">
    <property type="entry name" value="V_ATP_synt_G"/>
    <property type="match status" value="1"/>
</dbReference>
<dbReference type="Proteomes" id="UP000002640">
    <property type="component" value="Unassembled WGS sequence"/>
</dbReference>
<evidence type="ECO:0000256" key="7">
    <source>
        <dbReference type="ARBA" id="ARBA00022692"/>
    </source>
</evidence>
<evidence type="ECO:0000259" key="19">
    <source>
        <dbReference type="Pfam" id="PF04678"/>
    </source>
</evidence>
<dbReference type="GO" id="GO:0005262">
    <property type="term" value="F:calcium channel activity"/>
    <property type="evidence" value="ECO:0007669"/>
    <property type="project" value="UniProtKB-KW"/>
</dbReference>
<feature type="compositionally biased region" description="Low complexity" evidence="18">
    <location>
        <begin position="24"/>
        <end position="33"/>
    </location>
</feature>
<comment type="similarity">
    <text evidence="2">Belongs to the MCU (TC 1.A.77) family.</text>
</comment>
<dbReference type="GO" id="GO:0051560">
    <property type="term" value="P:mitochondrial calcium ion homeostasis"/>
    <property type="evidence" value="ECO:0007669"/>
    <property type="project" value="InterPro"/>
</dbReference>
<dbReference type="InterPro" id="IPR006769">
    <property type="entry name" value="MCU_C"/>
</dbReference>
<dbReference type="SMR" id="G4YZ19"/>
<evidence type="ECO:0000313" key="20">
    <source>
        <dbReference type="EMBL" id="EGZ23300.1"/>
    </source>
</evidence>
<feature type="region of interest" description="Disordered" evidence="18">
    <location>
        <begin position="24"/>
        <end position="56"/>
    </location>
</feature>
<evidence type="ECO:0000256" key="15">
    <source>
        <dbReference type="ARBA" id="ARBA00023303"/>
    </source>
</evidence>
<dbReference type="FunFam" id="1.20.5.2950:FF:000003">
    <property type="entry name" value="V-type proton ATPase subunit G"/>
    <property type="match status" value="1"/>
</dbReference>
<dbReference type="RefSeq" id="XP_009518588.1">
    <property type="nucleotide sequence ID" value="XM_009520293.1"/>
</dbReference>
<dbReference type="Pfam" id="PF04678">
    <property type="entry name" value="MCU"/>
    <property type="match status" value="1"/>
</dbReference>
<keyword evidence="8" id="KW-0375">Hydrogen ion transport</keyword>
<evidence type="ECO:0000256" key="3">
    <source>
        <dbReference type="ARBA" id="ARBA00010066"/>
    </source>
</evidence>
<dbReference type="AlphaFoldDB" id="G4YZ19"/>
<keyword evidence="15" id="KW-0407">Ion channel</keyword>